<dbReference type="EMBL" id="DSRU01000010">
    <property type="protein sequence ID" value="HFM96251.1"/>
    <property type="molecule type" value="Genomic_DNA"/>
</dbReference>
<proteinExistence type="predicted"/>
<comment type="caution">
    <text evidence="1">The sequence shown here is derived from an EMBL/GenBank/DDBJ whole genome shotgun (WGS) entry which is preliminary data.</text>
</comment>
<sequence>MPSTLRATEATNPTAADLLHPLDVIDAMIELRIQLQQVERQIASLKPTFFAACLSLNAEKIERTQAVVTRKLTHGKWTSSIDILEQESLVKQLKQHFHQAHEPSHGREVTWAIKLLLNWVR</sequence>
<dbReference type="AlphaFoldDB" id="A0A7C3KBX7"/>
<gene>
    <name evidence="1" type="ORF">ENR64_00505</name>
</gene>
<reference evidence="1" key="1">
    <citation type="journal article" date="2020" name="mSystems">
        <title>Genome- and Community-Level Interaction Insights into Carbon Utilization and Element Cycling Functions of Hydrothermarchaeota in Hydrothermal Sediment.</title>
        <authorList>
            <person name="Zhou Z."/>
            <person name="Liu Y."/>
            <person name="Xu W."/>
            <person name="Pan J."/>
            <person name="Luo Z.H."/>
            <person name="Li M."/>
        </authorList>
    </citation>
    <scope>NUCLEOTIDE SEQUENCE [LARGE SCALE GENOMIC DNA]</scope>
    <source>
        <strain evidence="1">SpSt-418</strain>
    </source>
</reference>
<accession>A0A7C3KBX7</accession>
<name>A0A7C3KBX7_9CYAN</name>
<protein>
    <submittedName>
        <fullName evidence="1">Uncharacterized protein</fullName>
    </submittedName>
</protein>
<evidence type="ECO:0000313" key="1">
    <source>
        <dbReference type="EMBL" id="HFM96251.1"/>
    </source>
</evidence>
<organism evidence="1">
    <name type="scientific">Oscillatoriales cyanobacterium SpSt-418</name>
    <dbReference type="NCBI Taxonomy" id="2282169"/>
    <lineage>
        <taxon>Bacteria</taxon>
        <taxon>Bacillati</taxon>
        <taxon>Cyanobacteriota</taxon>
        <taxon>Cyanophyceae</taxon>
        <taxon>Oscillatoriophycideae</taxon>
        <taxon>Oscillatoriales</taxon>
    </lineage>
</organism>